<proteinExistence type="inferred from homology"/>
<evidence type="ECO:0000256" key="3">
    <source>
        <dbReference type="ARBA" id="ARBA00022692"/>
    </source>
</evidence>
<dbReference type="RefSeq" id="WP_051393779.1">
    <property type="nucleotide sequence ID" value="NZ_AYZI01000008.1"/>
</dbReference>
<evidence type="ECO:0000256" key="2">
    <source>
        <dbReference type="ARBA" id="ARBA00012191"/>
    </source>
</evidence>
<evidence type="ECO:0000256" key="7">
    <source>
        <dbReference type="ARBA" id="ARBA00023136"/>
    </source>
</evidence>
<evidence type="ECO:0000259" key="14">
    <source>
        <dbReference type="PROSITE" id="PS50929"/>
    </source>
</evidence>
<dbReference type="Pfam" id="PF00005">
    <property type="entry name" value="ABC_tran"/>
    <property type="match status" value="1"/>
</dbReference>
<keyword evidence="7 12" id="KW-0472">Membrane</keyword>
<reference evidence="15 16" key="1">
    <citation type="journal article" date="2015" name="Genome Announc.">
        <title>Expanding the biotechnology potential of lactobacilli through comparative genomics of 213 strains and associated genera.</title>
        <authorList>
            <person name="Sun Z."/>
            <person name="Harris H.M."/>
            <person name="McCann A."/>
            <person name="Guo C."/>
            <person name="Argimon S."/>
            <person name="Zhang W."/>
            <person name="Yang X."/>
            <person name="Jeffery I.B."/>
            <person name="Cooney J.C."/>
            <person name="Kagawa T.F."/>
            <person name="Liu W."/>
            <person name="Song Y."/>
            <person name="Salvetti E."/>
            <person name="Wrobel A."/>
            <person name="Rasinkangas P."/>
            <person name="Parkhill J."/>
            <person name="Rea M.C."/>
            <person name="O'Sullivan O."/>
            <person name="Ritari J."/>
            <person name="Douillard F.P."/>
            <person name="Paul Ross R."/>
            <person name="Yang R."/>
            <person name="Briner A.E."/>
            <person name="Felis G.E."/>
            <person name="de Vos W.M."/>
            <person name="Barrangou R."/>
            <person name="Klaenhammer T.R."/>
            <person name="Caufield P.W."/>
            <person name="Cui Y."/>
            <person name="Zhang H."/>
            <person name="O'Toole P.W."/>
        </authorList>
    </citation>
    <scope>NUCLEOTIDE SEQUENCE [LARGE SCALE GENOMIC DNA]</scope>
    <source>
        <strain evidence="15 16">DSM 22689</strain>
    </source>
</reference>
<dbReference type="PANTHER" id="PTHR43394">
    <property type="entry name" value="ATP-DEPENDENT PERMEASE MDL1, MITOCHONDRIAL"/>
    <property type="match status" value="1"/>
</dbReference>
<dbReference type="PROSITE" id="PS50929">
    <property type="entry name" value="ABC_TM1F"/>
    <property type="match status" value="1"/>
</dbReference>
<dbReference type="SUPFAM" id="SSF90123">
    <property type="entry name" value="ABC transporter transmembrane region"/>
    <property type="match status" value="1"/>
</dbReference>
<dbReference type="GO" id="GO:0005524">
    <property type="term" value="F:ATP binding"/>
    <property type="evidence" value="ECO:0007669"/>
    <property type="project" value="UniProtKB-KW"/>
</dbReference>
<organism evidence="15 16">
    <name type="scientific">Fructilactobacillus florum DSM 22689 = JCM 16035</name>
    <dbReference type="NCBI Taxonomy" id="1423745"/>
    <lineage>
        <taxon>Bacteria</taxon>
        <taxon>Bacillati</taxon>
        <taxon>Bacillota</taxon>
        <taxon>Bacilli</taxon>
        <taxon>Lactobacillales</taxon>
        <taxon>Lactobacillaceae</taxon>
        <taxon>Fructilactobacillus</taxon>
    </lineage>
</organism>
<dbReference type="SUPFAM" id="SSF52540">
    <property type="entry name" value="P-loop containing nucleoside triphosphate hydrolases"/>
    <property type="match status" value="1"/>
</dbReference>
<evidence type="ECO:0000256" key="6">
    <source>
        <dbReference type="ARBA" id="ARBA00022989"/>
    </source>
</evidence>
<evidence type="ECO:0000256" key="8">
    <source>
        <dbReference type="ARBA" id="ARBA00034018"/>
    </source>
</evidence>
<keyword evidence="4" id="KW-0547">Nucleotide-binding</keyword>
<dbReference type="EMBL" id="AYZI01000008">
    <property type="protein sequence ID" value="KRM90556.1"/>
    <property type="molecule type" value="Genomic_DNA"/>
</dbReference>
<feature type="transmembrane region" description="Helical" evidence="12">
    <location>
        <begin position="148"/>
        <end position="169"/>
    </location>
</feature>
<comment type="catalytic activity">
    <reaction evidence="8">
        <text>ATP + H2O + xenobioticSide 1 = ADP + phosphate + xenobioticSide 2.</text>
        <dbReference type="EC" id="7.6.2.2"/>
    </reaction>
</comment>
<evidence type="ECO:0000256" key="9">
    <source>
        <dbReference type="ARBA" id="ARBA00059943"/>
    </source>
</evidence>
<dbReference type="InterPro" id="IPR003439">
    <property type="entry name" value="ABC_transporter-like_ATP-bd"/>
</dbReference>
<feature type="transmembrane region" description="Helical" evidence="12">
    <location>
        <begin position="74"/>
        <end position="98"/>
    </location>
</feature>
<dbReference type="AlphaFoldDB" id="A0A0R2CQU5"/>
<dbReference type="InterPro" id="IPR003593">
    <property type="entry name" value="AAA+_ATPase"/>
</dbReference>
<evidence type="ECO:0000259" key="13">
    <source>
        <dbReference type="PROSITE" id="PS50893"/>
    </source>
</evidence>
<dbReference type="PROSITE" id="PS00211">
    <property type="entry name" value="ABC_TRANSPORTER_1"/>
    <property type="match status" value="1"/>
</dbReference>
<comment type="caution">
    <text evidence="15">The sequence shown here is derived from an EMBL/GenBank/DDBJ whole genome shotgun (WGS) entry which is preliminary data.</text>
</comment>
<dbReference type="GO" id="GO:0005886">
    <property type="term" value="C:plasma membrane"/>
    <property type="evidence" value="ECO:0007669"/>
    <property type="project" value="UniProtKB-SubCell"/>
</dbReference>
<dbReference type="Proteomes" id="UP000051586">
    <property type="component" value="Unassembled WGS sequence"/>
</dbReference>
<feature type="transmembrane region" description="Helical" evidence="12">
    <location>
        <begin position="287"/>
        <end position="308"/>
    </location>
</feature>
<dbReference type="InterPro" id="IPR027417">
    <property type="entry name" value="P-loop_NTPase"/>
</dbReference>
<dbReference type="PATRIC" id="fig|1423745.4.peg.1308"/>
<dbReference type="CDD" id="cd18551">
    <property type="entry name" value="ABC_6TM_LmrA_like"/>
    <property type="match status" value="1"/>
</dbReference>
<dbReference type="GO" id="GO:0015421">
    <property type="term" value="F:ABC-type oligopeptide transporter activity"/>
    <property type="evidence" value="ECO:0007669"/>
    <property type="project" value="TreeGrafter"/>
</dbReference>
<dbReference type="Gene3D" id="3.40.50.300">
    <property type="entry name" value="P-loop containing nucleotide triphosphate hydrolases"/>
    <property type="match status" value="1"/>
</dbReference>
<feature type="transmembrane region" description="Helical" evidence="12">
    <location>
        <begin position="34"/>
        <end position="54"/>
    </location>
</feature>
<evidence type="ECO:0000256" key="10">
    <source>
        <dbReference type="ARBA" id="ARBA00061674"/>
    </source>
</evidence>
<evidence type="ECO:0000313" key="15">
    <source>
        <dbReference type="EMBL" id="KRM90556.1"/>
    </source>
</evidence>
<evidence type="ECO:0000313" key="16">
    <source>
        <dbReference type="Proteomes" id="UP000051586"/>
    </source>
</evidence>
<feature type="transmembrane region" description="Helical" evidence="12">
    <location>
        <begin position="175"/>
        <end position="192"/>
    </location>
</feature>
<feature type="transmembrane region" description="Helical" evidence="12">
    <location>
        <begin position="251"/>
        <end position="275"/>
    </location>
</feature>
<dbReference type="InterPro" id="IPR011527">
    <property type="entry name" value="ABC1_TM_dom"/>
</dbReference>
<evidence type="ECO:0000256" key="12">
    <source>
        <dbReference type="SAM" id="Phobius"/>
    </source>
</evidence>
<gene>
    <name evidence="15" type="ORF">FC87_GL001242</name>
</gene>
<dbReference type="Pfam" id="PF00664">
    <property type="entry name" value="ABC_membrane"/>
    <property type="match status" value="1"/>
</dbReference>
<keyword evidence="5 15" id="KW-0067">ATP-binding</keyword>
<dbReference type="FunFam" id="3.40.50.300:FF:000218">
    <property type="entry name" value="Multidrug ABC transporter ATP-binding protein"/>
    <property type="match status" value="1"/>
</dbReference>
<dbReference type="PROSITE" id="PS50893">
    <property type="entry name" value="ABC_TRANSPORTER_2"/>
    <property type="match status" value="1"/>
</dbReference>
<dbReference type="SMART" id="SM00382">
    <property type="entry name" value="AAA"/>
    <property type="match status" value="1"/>
</dbReference>
<evidence type="ECO:0000256" key="11">
    <source>
        <dbReference type="ARBA" id="ARBA00072598"/>
    </source>
</evidence>
<dbReference type="Gene3D" id="1.20.1560.10">
    <property type="entry name" value="ABC transporter type 1, transmembrane domain"/>
    <property type="match status" value="1"/>
</dbReference>
<evidence type="ECO:0000256" key="4">
    <source>
        <dbReference type="ARBA" id="ARBA00022741"/>
    </source>
</evidence>
<dbReference type="GO" id="GO:0016887">
    <property type="term" value="F:ATP hydrolysis activity"/>
    <property type="evidence" value="ECO:0007669"/>
    <property type="project" value="InterPro"/>
</dbReference>
<dbReference type="GO" id="GO:0008559">
    <property type="term" value="F:ABC-type xenobiotic transporter activity"/>
    <property type="evidence" value="ECO:0007669"/>
    <property type="project" value="UniProtKB-EC"/>
</dbReference>
<evidence type="ECO:0000256" key="1">
    <source>
        <dbReference type="ARBA" id="ARBA00004651"/>
    </source>
</evidence>
<evidence type="ECO:0000256" key="5">
    <source>
        <dbReference type="ARBA" id="ARBA00022840"/>
    </source>
</evidence>
<comment type="subcellular location">
    <subcellularLocation>
        <location evidence="1">Cell membrane</location>
        <topology evidence="1">Multi-pass membrane protein</topology>
    </subcellularLocation>
</comment>
<feature type="domain" description="ABC transmembrane type-1" evidence="14">
    <location>
        <begin position="38"/>
        <end position="316"/>
    </location>
</feature>
<dbReference type="STRING" id="1423745.GCA_001311215_00715"/>
<dbReference type="PANTHER" id="PTHR43394:SF1">
    <property type="entry name" value="ATP-BINDING CASSETTE SUB-FAMILY B MEMBER 10, MITOCHONDRIAL"/>
    <property type="match status" value="1"/>
</dbReference>
<protein>
    <recommendedName>
        <fullName evidence="11">Multidrug resistance ABC transporter ATP-binding and permease protein</fullName>
        <ecNumber evidence="2">7.6.2.2</ecNumber>
    </recommendedName>
</protein>
<sequence>MAWRQVLKKQDNQKTGKFKIRSFAGLIRQTKPQYWQLLVGLTLGLIATLGQLVVPKFAQLLVNEFSKGLNGTLLAIIIALFILSAVISAISGTFLGAFGEQVVAKLRQILWEKLINLKITYFDNVKVGQMTSRLVNDSDQIKDLLSNFFPNAVTAIFQLVGAFFFMLVMDWRMTLIMFIVVPGVFIMMRPIMRQTMKVGHARQETLADFNGQVDDTLSEIRLVKASNAEQYEVTTGHQSINHLYQIGLKEAIYNSIAGPLMGTTMMALMVGLLAYGAHRVATGTMTMGTLFAFLMYLFQVISPVSILGQFSVRVAKASGATEHIQELLAETEEDFSQPTIPVVANQPLNLEHVDFSYQTGQPILTDINITAKPNTTVAFVGPSGSGKSTILNLIERYYQPTAGAIKIGTQDIHDLNLKSWRQQLGFVSQDSAIMAGTIRHNLTYGLAGDYSDDEIWHVLKLAYADEFVRQMDQQLDTQVGERGVKVSGGQRQRLAIARAFLRNPQILMLDEATASLDSESEAMVQKALNQLMAGRTTLIIAHRLSTIVDANEIYFIDDGQVSGHGTHQELMQSLPKYQEYVKIQFK</sequence>
<name>A0A0R2CQU5_9LACO</name>
<comment type="similarity">
    <text evidence="10">Belongs to the ABC transporter superfamily. Multidrug exporter LmrA (TC 3.A.1.117.1) family.</text>
</comment>
<dbReference type="InterPro" id="IPR036640">
    <property type="entry name" value="ABC1_TM_sf"/>
</dbReference>
<keyword evidence="3 12" id="KW-0812">Transmembrane</keyword>
<feature type="domain" description="ABC transporter" evidence="13">
    <location>
        <begin position="348"/>
        <end position="583"/>
    </location>
</feature>
<keyword evidence="6 12" id="KW-1133">Transmembrane helix</keyword>
<dbReference type="InterPro" id="IPR017871">
    <property type="entry name" value="ABC_transporter-like_CS"/>
</dbReference>
<comment type="function">
    <text evidence="9">Efflux transporter for a variety of amphiphilic cationic compounds, including antibiotics.</text>
</comment>
<dbReference type="InterPro" id="IPR039421">
    <property type="entry name" value="Type_1_exporter"/>
</dbReference>
<accession>A0A0R2CQU5</accession>
<dbReference type="EC" id="7.6.2.2" evidence="2"/>